<accession>A0A5E4UQ56</accession>
<dbReference type="SUPFAM" id="SSF53383">
    <property type="entry name" value="PLP-dependent transferases"/>
    <property type="match status" value="1"/>
</dbReference>
<dbReference type="GO" id="GO:1901605">
    <property type="term" value="P:alpha-amino acid metabolic process"/>
    <property type="evidence" value="ECO:0007669"/>
    <property type="project" value="TreeGrafter"/>
</dbReference>
<feature type="domain" description="Aminotransferase class I/classII large" evidence="7">
    <location>
        <begin position="56"/>
        <end position="397"/>
    </location>
</feature>
<dbReference type="FunFam" id="3.40.640.10:FF:000053">
    <property type="entry name" value="Aminotransferase, class I"/>
    <property type="match status" value="1"/>
</dbReference>
<dbReference type="GO" id="GO:0030170">
    <property type="term" value="F:pyridoxal phosphate binding"/>
    <property type="evidence" value="ECO:0007669"/>
    <property type="project" value="InterPro"/>
</dbReference>
<protein>
    <submittedName>
        <fullName evidence="8">2-aminoadipate aminotransferase</fullName>
    </submittedName>
</protein>
<proteinExistence type="inferred from homology"/>
<evidence type="ECO:0000313" key="9">
    <source>
        <dbReference type="Proteomes" id="UP000333828"/>
    </source>
</evidence>
<dbReference type="Proteomes" id="UP000333828">
    <property type="component" value="Unassembled WGS sequence"/>
</dbReference>
<dbReference type="InterPro" id="IPR050859">
    <property type="entry name" value="Class-I_PLP-dep_aminotransf"/>
</dbReference>
<evidence type="ECO:0000256" key="3">
    <source>
        <dbReference type="ARBA" id="ARBA00011738"/>
    </source>
</evidence>
<evidence type="ECO:0000256" key="6">
    <source>
        <dbReference type="ARBA" id="ARBA00022898"/>
    </source>
</evidence>
<keyword evidence="6" id="KW-0663">Pyridoxal phosphate</keyword>
<dbReference type="Gene3D" id="3.90.1150.10">
    <property type="entry name" value="Aspartate Aminotransferase, domain 1"/>
    <property type="match status" value="1"/>
</dbReference>
<evidence type="ECO:0000256" key="2">
    <source>
        <dbReference type="ARBA" id="ARBA00007441"/>
    </source>
</evidence>
<comment type="similarity">
    <text evidence="2">Belongs to the class-I pyridoxal-phosphate-dependent aminotransferase family.</text>
</comment>
<sequence length="410" mass="44604">MLTAGQPPYPSETIMHDWQYSERARNLTSSAIREILKVTERPDVISFAGGLPSPATFPVAEMRAAAERVLTESPQAALQYSATEGFAPLREWIAKRYSRDGHTVTPDNVLITTGSQQGLDLIGKIFIDEGSRVIVEAPSYLGALQSFSLFAPTYVSVPTDDHGLLPEALTPELVRGARFLYAMPNFQNPTGRRLPMARREALAAVAKREGLAIIEDDPYGELDYEGQRLPSLMSLAPDHVLYMGSFSKVLAPGLRLGFIIGPKPVIAKLVQAKQAADLHTPSVTQRIAYEVVKDGFLETHIPSIRTLYAAQAKAMLASLEKHMPKDATWTTPAGGMFIWLTLPAGIDTMQLLEKAIAQNVAFVPGAPFYVGTPQSNTLRLSFVTVPPEKIEVGVSRLGALIADALTRRAA</sequence>
<organism evidence="8 9">
    <name type="scientific">Pandoraea iniqua</name>
    <dbReference type="NCBI Taxonomy" id="2508288"/>
    <lineage>
        <taxon>Bacteria</taxon>
        <taxon>Pseudomonadati</taxon>
        <taxon>Pseudomonadota</taxon>
        <taxon>Betaproteobacteria</taxon>
        <taxon>Burkholderiales</taxon>
        <taxon>Burkholderiaceae</taxon>
        <taxon>Pandoraea</taxon>
    </lineage>
</organism>
<reference evidence="8 9" key="1">
    <citation type="submission" date="2019-08" db="EMBL/GenBank/DDBJ databases">
        <authorList>
            <person name="Peeters C."/>
        </authorList>
    </citation>
    <scope>NUCLEOTIDE SEQUENCE [LARGE SCALE GENOMIC DNA]</scope>
    <source>
        <strain evidence="8 9">LMG 31115</strain>
    </source>
</reference>
<comment type="subunit">
    <text evidence="3">Homodimer.</text>
</comment>
<evidence type="ECO:0000256" key="1">
    <source>
        <dbReference type="ARBA" id="ARBA00001933"/>
    </source>
</evidence>
<dbReference type="EMBL" id="CABPSI010000002">
    <property type="protein sequence ID" value="VVE02122.1"/>
    <property type="molecule type" value="Genomic_DNA"/>
</dbReference>
<dbReference type="CDD" id="cd00609">
    <property type="entry name" value="AAT_like"/>
    <property type="match status" value="1"/>
</dbReference>
<evidence type="ECO:0000313" key="8">
    <source>
        <dbReference type="EMBL" id="VVE02122.1"/>
    </source>
</evidence>
<evidence type="ECO:0000256" key="4">
    <source>
        <dbReference type="ARBA" id="ARBA00022576"/>
    </source>
</evidence>
<comment type="cofactor">
    <cofactor evidence="1">
        <name>pyridoxal 5'-phosphate</name>
        <dbReference type="ChEBI" id="CHEBI:597326"/>
    </cofactor>
</comment>
<dbReference type="InterPro" id="IPR015421">
    <property type="entry name" value="PyrdxlP-dep_Trfase_major"/>
</dbReference>
<dbReference type="InterPro" id="IPR004839">
    <property type="entry name" value="Aminotransferase_I/II_large"/>
</dbReference>
<dbReference type="GO" id="GO:0008483">
    <property type="term" value="F:transaminase activity"/>
    <property type="evidence" value="ECO:0007669"/>
    <property type="project" value="UniProtKB-KW"/>
</dbReference>
<dbReference type="InterPro" id="IPR015422">
    <property type="entry name" value="PyrdxlP-dep_Trfase_small"/>
</dbReference>
<dbReference type="PANTHER" id="PTHR42790">
    <property type="entry name" value="AMINOTRANSFERASE"/>
    <property type="match status" value="1"/>
</dbReference>
<evidence type="ECO:0000259" key="7">
    <source>
        <dbReference type="Pfam" id="PF00155"/>
    </source>
</evidence>
<gene>
    <name evidence="8" type="ORF">PIN31115_02163</name>
</gene>
<dbReference type="AlphaFoldDB" id="A0A5E4UQ56"/>
<keyword evidence="9" id="KW-1185">Reference proteome</keyword>
<evidence type="ECO:0000256" key="5">
    <source>
        <dbReference type="ARBA" id="ARBA00022679"/>
    </source>
</evidence>
<keyword evidence="4 8" id="KW-0032">Aminotransferase</keyword>
<dbReference type="PANTHER" id="PTHR42790:SF19">
    <property type="entry name" value="KYNURENINE_ALPHA-AMINOADIPATE AMINOTRANSFERASE, MITOCHONDRIAL"/>
    <property type="match status" value="1"/>
</dbReference>
<dbReference type="Pfam" id="PF00155">
    <property type="entry name" value="Aminotran_1_2"/>
    <property type="match status" value="1"/>
</dbReference>
<dbReference type="InterPro" id="IPR015424">
    <property type="entry name" value="PyrdxlP-dep_Trfase"/>
</dbReference>
<keyword evidence="5 8" id="KW-0808">Transferase</keyword>
<name>A0A5E4UQ56_9BURK</name>
<dbReference type="Gene3D" id="3.40.640.10">
    <property type="entry name" value="Type I PLP-dependent aspartate aminotransferase-like (Major domain)"/>
    <property type="match status" value="1"/>
</dbReference>